<evidence type="ECO:0000313" key="2">
    <source>
        <dbReference type="Proteomes" id="UP000198304"/>
    </source>
</evidence>
<gene>
    <name evidence="1" type="ORF">SAMN05446037_10182</name>
</gene>
<reference evidence="1 2" key="1">
    <citation type="submission" date="2017-06" db="EMBL/GenBank/DDBJ databases">
        <authorList>
            <person name="Kim H.J."/>
            <person name="Triplett B.A."/>
        </authorList>
    </citation>
    <scope>NUCLEOTIDE SEQUENCE [LARGE SCALE GENOMIC DNA]</scope>
    <source>
        <strain evidence="1 2">SCA</strain>
    </source>
</reference>
<dbReference type="AlphaFoldDB" id="A0A239GRD0"/>
<evidence type="ECO:0000313" key="1">
    <source>
        <dbReference type="EMBL" id="SNS70634.1"/>
    </source>
</evidence>
<organism evidence="1 2">
    <name type="scientific">Anaerovirgula multivorans</name>
    <dbReference type="NCBI Taxonomy" id="312168"/>
    <lineage>
        <taxon>Bacteria</taxon>
        <taxon>Bacillati</taxon>
        <taxon>Bacillota</taxon>
        <taxon>Clostridia</taxon>
        <taxon>Peptostreptococcales</taxon>
        <taxon>Natronincolaceae</taxon>
        <taxon>Anaerovirgula</taxon>
    </lineage>
</organism>
<proteinExistence type="predicted"/>
<sequence length="41" mass="4795">MIPRVYDRLNPSGLQLNPLPVLFKSRNHEVNHRDGSFDYAK</sequence>
<protein>
    <submittedName>
        <fullName evidence="1">Uncharacterized protein</fullName>
    </submittedName>
</protein>
<accession>A0A239GRD0</accession>
<dbReference type="EMBL" id="FZOJ01000018">
    <property type="protein sequence ID" value="SNS70634.1"/>
    <property type="molecule type" value="Genomic_DNA"/>
</dbReference>
<keyword evidence="2" id="KW-1185">Reference proteome</keyword>
<dbReference type="Proteomes" id="UP000198304">
    <property type="component" value="Unassembled WGS sequence"/>
</dbReference>
<name>A0A239GRD0_9FIRM</name>